<evidence type="ECO:0000313" key="4">
    <source>
        <dbReference type="Proteomes" id="UP000654918"/>
    </source>
</evidence>
<feature type="compositionally biased region" description="Basic and acidic residues" evidence="1">
    <location>
        <begin position="838"/>
        <end position="852"/>
    </location>
</feature>
<reference evidence="3" key="1">
    <citation type="journal article" date="2020" name="Phytopathology">
        <title>Genome Sequence Resources of Colletotrichum truncatum, C. plurivorum, C. musicola, and C. sojae: Four Species Pathogenic to Soybean (Glycine max).</title>
        <authorList>
            <person name="Rogerio F."/>
            <person name="Boufleur T.R."/>
            <person name="Ciampi-Guillardi M."/>
            <person name="Sukno S.A."/>
            <person name="Thon M.R."/>
            <person name="Massola Junior N.S."/>
            <person name="Baroncelli R."/>
        </authorList>
    </citation>
    <scope>NUCLEOTIDE SEQUENCE</scope>
    <source>
        <strain evidence="3">LFN00145</strain>
    </source>
</reference>
<dbReference type="PANTHER" id="PTHR33112:SF16">
    <property type="entry name" value="HETEROKARYON INCOMPATIBILITY DOMAIN-CONTAINING PROTEIN"/>
    <property type="match status" value="1"/>
</dbReference>
<dbReference type="AlphaFoldDB" id="A0A8H6MZD1"/>
<feature type="compositionally biased region" description="Low complexity" evidence="1">
    <location>
        <begin position="766"/>
        <end position="775"/>
    </location>
</feature>
<accession>A0A8H6MZD1</accession>
<protein>
    <submittedName>
        <fullName evidence="3">HET domain-containing protein</fullName>
    </submittedName>
</protein>
<evidence type="ECO:0000313" key="3">
    <source>
        <dbReference type="EMBL" id="KAF6814607.1"/>
    </source>
</evidence>
<keyword evidence="4" id="KW-1185">Reference proteome</keyword>
<comment type="caution">
    <text evidence="3">The sequence shown here is derived from an EMBL/GenBank/DDBJ whole genome shotgun (WGS) entry which is preliminary data.</text>
</comment>
<feature type="region of interest" description="Disordered" evidence="1">
    <location>
        <begin position="302"/>
        <end position="335"/>
    </location>
</feature>
<feature type="region of interest" description="Disordered" evidence="1">
    <location>
        <begin position="762"/>
        <end position="794"/>
    </location>
</feature>
<name>A0A8H6MZD1_9PEZI</name>
<evidence type="ECO:0000256" key="1">
    <source>
        <dbReference type="SAM" id="MobiDB-lite"/>
    </source>
</evidence>
<dbReference type="EMBL" id="WIGO01000377">
    <property type="protein sequence ID" value="KAF6814607.1"/>
    <property type="molecule type" value="Genomic_DNA"/>
</dbReference>
<feature type="region of interest" description="Disordered" evidence="1">
    <location>
        <begin position="815"/>
        <end position="895"/>
    </location>
</feature>
<proteinExistence type="predicted"/>
<gene>
    <name evidence="3" type="ORF">CPLU01_14358</name>
</gene>
<dbReference type="Proteomes" id="UP000654918">
    <property type="component" value="Unassembled WGS sequence"/>
</dbReference>
<feature type="compositionally biased region" description="Polar residues" evidence="1">
    <location>
        <begin position="855"/>
        <end position="864"/>
    </location>
</feature>
<sequence length="957" mass="106496">MAPLTFNVHSCACCRRFDYDLRRGYGDHWPRATLREMRGEDGNMCPFFAMITDGWTMTLHRISDEAAIDLFGESVQLPSKNGGCTSLKFQDVPDVADLWDRISVKATVKGSDDSLGPVQKWLHLCLDKHPQCRLRGNQSFTPRRLVEISKRQNSTELRLVQTRETKVPLEYAALSYCWGGDQSLKLLSHNAKQLSRNLPLNALPATIRDAVTVCAVLEVSYLWVDALCIVQDDEVSKIEEIAEMASIYKHALVTICASSATSSSEGFLNPRRSPFANDQVFEFPCYSEKGVESSIFMGFLSTPTQPEEKGKDGQEKRGRSFVREQRKKEAARKNALTEPLDKRGWALQEKLLSNRTISFKRNQIQWECRGVPAGESWVDGFEADMDLQADAYSMPSAAPREDDPSWPSWKGQAMEAYEKMVVDYASRGLSLEVDRPLAISGIAREFAEMFGSSDQYVAGSWASKLLLRGLMWQRRRDLPESRRPKKYIGPSWSWTSLQCPIGHHLVPPKAIELGDITVSAGVVECFPRLRIESAPYGAVEEGTALVLKGKHISSWNTNLDAEPRQVTDGRGHTATMSTHASWYDVFDYDSDAEDCKNSEGRRYSRLELSTRGVERNANPEYLANPRVWGLILAAVEGREMTFTRLGCFECELFLDTVSLGETHLMESWWRKMKAEAVRSINPFNGATRAGLVKLARAAVSRQIRRLSMLAKARAEDSREVASWAREHRRAAKATKDQVLQAEATKDQVLQAEAAKELVLKAESAARGEQQTSQGTPPTPGTAPPAASTCAHKTTSLSKQAIPAVIPPVEEVSSTAAPVVAPPVQETPSTRIQTNPEAAKTDHDTTAREKLPDDVSSGNKTTSTRVKFPDGAGQNDRPQPRPEATCPSLQQKPESLKPAQIDLLKQGEKRMPTGPPCPERAAKREWGAMPDVQEIEPFNFKVDPGAATELWKKLQFLT</sequence>
<feature type="domain" description="Heterokaryon incompatibility" evidence="2">
    <location>
        <begin position="171"/>
        <end position="349"/>
    </location>
</feature>
<feature type="compositionally biased region" description="Polar residues" evidence="1">
    <location>
        <begin position="825"/>
        <end position="835"/>
    </location>
</feature>
<dbReference type="Pfam" id="PF06985">
    <property type="entry name" value="HET"/>
    <property type="match status" value="1"/>
</dbReference>
<dbReference type="InterPro" id="IPR010730">
    <property type="entry name" value="HET"/>
</dbReference>
<dbReference type="PANTHER" id="PTHR33112">
    <property type="entry name" value="DOMAIN PROTEIN, PUTATIVE-RELATED"/>
    <property type="match status" value="1"/>
</dbReference>
<evidence type="ECO:0000259" key="2">
    <source>
        <dbReference type="Pfam" id="PF06985"/>
    </source>
</evidence>
<feature type="compositionally biased region" description="Basic and acidic residues" evidence="1">
    <location>
        <begin position="306"/>
        <end position="332"/>
    </location>
</feature>
<organism evidence="3 4">
    <name type="scientific">Colletotrichum plurivorum</name>
    <dbReference type="NCBI Taxonomy" id="2175906"/>
    <lineage>
        <taxon>Eukaryota</taxon>
        <taxon>Fungi</taxon>
        <taxon>Dikarya</taxon>
        <taxon>Ascomycota</taxon>
        <taxon>Pezizomycotina</taxon>
        <taxon>Sordariomycetes</taxon>
        <taxon>Hypocreomycetidae</taxon>
        <taxon>Glomerellales</taxon>
        <taxon>Glomerellaceae</taxon>
        <taxon>Colletotrichum</taxon>
        <taxon>Colletotrichum orchidearum species complex</taxon>
    </lineage>
</organism>